<dbReference type="PROSITE" id="PS01184">
    <property type="entry name" value="UBIE_2"/>
    <property type="match status" value="1"/>
</dbReference>
<dbReference type="PANTHER" id="PTHR43591">
    <property type="entry name" value="METHYLTRANSFERASE"/>
    <property type="match status" value="1"/>
</dbReference>
<gene>
    <name evidence="7" type="ORF">HNQ01_003712</name>
</gene>
<dbReference type="PANTHER" id="PTHR43591:SF24">
    <property type="entry name" value="2-METHOXY-6-POLYPRENYL-1,4-BENZOQUINOL METHYLASE, MITOCHONDRIAL"/>
    <property type="match status" value="1"/>
</dbReference>
<dbReference type="InterPro" id="IPR029063">
    <property type="entry name" value="SAM-dependent_MTases_sf"/>
</dbReference>
<keyword evidence="3 7" id="KW-0808">Transferase</keyword>
<dbReference type="GO" id="GO:0043770">
    <property type="term" value="F:demethylmenaquinone methyltransferase activity"/>
    <property type="evidence" value="ECO:0007669"/>
    <property type="project" value="UniProtKB-EC"/>
</dbReference>
<comment type="caution">
    <text evidence="7">The sequence shown here is derived from an EMBL/GenBank/DDBJ whole genome shotgun (WGS) entry which is preliminary data.</text>
</comment>
<dbReference type="CDD" id="cd02440">
    <property type="entry name" value="AdoMet_MTases"/>
    <property type="match status" value="1"/>
</dbReference>
<evidence type="ECO:0000256" key="1">
    <source>
        <dbReference type="ARBA" id="ARBA00022428"/>
    </source>
</evidence>
<dbReference type="GO" id="GO:0008425">
    <property type="term" value="F:2-methoxy-6-polyprenyl-1,4-benzoquinol methyltransferase activity"/>
    <property type="evidence" value="ECO:0007669"/>
    <property type="project" value="UniProtKB-EC"/>
</dbReference>
<dbReference type="EC" id="2.1.1.201" evidence="7"/>
<protein>
    <submittedName>
        <fullName evidence="7">Demethylmenaquinone methyltransferase/2-methoxy-6-polyprenyl-1,4-benzoquinol methylase</fullName>
        <ecNumber evidence="7">2.1.1.163</ecNumber>
        <ecNumber evidence="7">2.1.1.201</ecNumber>
    </submittedName>
</protein>
<name>A0ABX2G6N2_9BURK</name>
<dbReference type="Pfam" id="PF01209">
    <property type="entry name" value="Ubie_methyltran"/>
    <property type="match status" value="1"/>
</dbReference>
<sequence length="267" mass="29319">MPPPTASRSSALPTPGAGAPAGLVHLPHAPLPDYYRSDDEAERERFLRRTFDDTAVDYDRLEKILGLGTGSWYRRQALQRAGLRRGMQVVDVGMGTGLVSREILRLTGEPARLVGVDPSPGMMGQARFDVPVECRVGRAEAIPVPDASADFVVMGYALRHIADFAAAAAEFRRVLRPGGRLLILEITRAESRWGNALLKAYMRGAVPLLARAVSKAEATPMLWRYYWDTIEACVPPAEVMRTLAAHGLAEVDRHVELGIFSEYRARG</sequence>
<evidence type="ECO:0000256" key="4">
    <source>
        <dbReference type="ARBA" id="ARBA00022688"/>
    </source>
</evidence>
<keyword evidence="2 7" id="KW-0489">Methyltransferase</keyword>
<keyword evidence="1" id="KW-0474">Menaquinone biosynthesis</keyword>
<dbReference type="GO" id="GO:0032259">
    <property type="term" value="P:methylation"/>
    <property type="evidence" value="ECO:0007669"/>
    <property type="project" value="UniProtKB-KW"/>
</dbReference>
<dbReference type="PROSITE" id="PS51608">
    <property type="entry name" value="SAM_MT_UBIE"/>
    <property type="match status" value="1"/>
</dbReference>
<evidence type="ECO:0000256" key="5">
    <source>
        <dbReference type="ARBA" id="ARBA00022691"/>
    </source>
</evidence>
<evidence type="ECO:0000313" key="8">
    <source>
        <dbReference type="Proteomes" id="UP001516061"/>
    </source>
</evidence>
<organism evidence="7 8">
    <name type="scientific">Sphaerotilus uruguayifluvii</name>
    <dbReference type="NCBI Taxonomy" id="2735897"/>
    <lineage>
        <taxon>Bacteria</taxon>
        <taxon>Pseudomonadati</taxon>
        <taxon>Pseudomonadota</taxon>
        <taxon>Betaproteobacteria</taxon>
        <taxon>Burkholderiales</taxon>
        <taxon>Sphaerotilaceae</taxon>
        <taxon>Sphaerotilus</taxon>
    </lineage>
</organism>
<reference evidence="7 8" key="1">
    <citation type="submission" date="2020-05" db="EMBL/GenBank/DDBJ databases">
        <title>Genomic Encyclopedia of Type Strains, Phase IV (KMG-V): Genome sequencing to study the core and pangenomes of soil and plant-associated prokaryotes.</title>
        <authorList>
            <person name="Whitman W."/>
        </authorList>
    </citation>
    <scope>NUCLEOTIDE SEQUENCE [LARGE SCALE GENOMIC DNA]</scope>
    <source>
        <strain evidence="7 8">C29</strain>
    </source>
</reference>
<dbReference type="RefSeq" id="WP_173806979.1">
    <property type="nucleotide sequence ID" value="NZ_JABSNM010000021.1"/>
</dbReference>
<feature type="compositionally biased region" description="Low complexity" evidence="6">
    <location>
        <begin position="13"/>
        <end position="22"/>
    </location>
</feature>
<evidence type="ECO:0000256" key="3">
    <source>
        <dbReference type="ARBA" id="ARBA00022679"/>
    </source>
</evidence>
<dbReference type="SUPFAM" id="SSF53335">
    <property type="entry name" value="S-adenosyl-L-methionine-dependent methyltransferases"/>
    <property type="match status" value="1"/>
</dbReference>
<dbReference type="InterPro" id="IPR004033">
    <property type="entry name" value="UbiE/COQ5_MeTrFase"/>
</dbReference>
<evidence type="ECO:0000313" key="7">
    <source>
        <dbReference type="EMBL" id="NRT57949.1"/>
    </source>
</evidence>
<feature type="compositionally biased region" description="Polar residues" evidence="6">
    <location>
        <begin position="1"/>
        <end position="12"/>
    </location>
</feature>
<proteinExistence type="predicted"/>
<dbReference type="EMBL" id="JABSNM010000021">
    <property type="protein sequence ID" value="NRT57949.1"/>
    <property type="molecule type" value="Genomic_DNA"/>
</dbReference>
<feature type="region of interest" description="Disordered" evidence="6">
    <location>
        <begin position="1"/>
        <end position="23"/>
    </location>
</feature>
<dbReference type="Proteomes" id="UP001516061">
    <property type="component" value="Unassembled WGS sequence"/>
</dbReference>
<keyword evidence="4" id="KW-0831">Ubiquinone biosynthesis</keyword>
<dbReference type="EC" id="2.1.1.163" evidence="7"/>
<keyword evidence="8" id="KW-1185">Reference proteome</keyword>
<evidence type="ECO:0000256" key="2">
    <source>
        <dbReference type="ARBA" id="ARBA00022603"/>
    </source>
</evidence>
<keyword evidence="5" id="KW-0949">S-adenosyl-L-methionine</keyword>
<dbReference type="InterPro" id="IPR023576">
    <property type="entry name" value="UbiE/COQ5_MeTrFase_CS"/>
</dbReference>
<accession>A0ABX2G6N2</accession>
<evidence type="ECO:0000256" key="6">
    <source>
        <dbReference type="SAM" id="MobiDB-lite"/>
    </source>
</evidence>
<dbReference type="Gene3D" id="3.40.50.150">
    <property type="entry name" value="Vaccinia Virus protein VP39"/>
    <property type="match status" value="1"/>
</dbReference>